<dbReference type="SMART" id="SM00966">
    <property type="entry name" value="SpoVT_AbrB"/>
    <property type="match status" value="1"/>
</dbReference>
<feature type="compositionally biased region" description="Acidic residues" evidence="1">
    <location>
        <begin position="83"/>
        <end position="92"/>
    </location>
</feature>
<dbReference type="SUPFAM" id="SSF89447">
    <property type="entry name" value="AbrB/MazE/MraZ-like"/>
    <property type="match status" value="1"/>
</dbReference>
<dbReference type="Gene3D" id="2.10.260.10">
    <property type="match status" value="1"/>
</dbReference>
<accession>A0A4P7XLI9</accession>
<proteinExistence type="predicted"/>
<evidence type="ECO:0000313" key="4">
    <source>
        <dbReference type="Proteomes" id="UP000298049"/>
    </source>
</evidence>
<feature type="domain" description="SpoVT-AbrB" evidence="2">
    <location>
        <begin position="26"/>
        <end position="71"/>
    </location>
</feature>
<evidence type="ECO:0000259" key="2">
    <source>
        <dbReference type="SMART" id="SM00966"/>
    </source>
</evidence>
<feature type="region of interest" description="Disordered" evidence="1">
    <location>
        <begin position="83"/>
        <end position="105"/>
    </location>
</feature>
<evidence type="ECO:0000313" key="3">
    <source>
        <dbReference type="EMBL" id="QCF27414.1"/>
    </source>
</evidence>
<name>A0A4P7XLI9_9ALTE</name>
<dbReference type="EMBL" id="CP031093">
    <property type="protein sequence ID" value="QCF27414.1"/>
    <property type="molecule type" value="Genomic_DNA"/>
</dbReference>
<dbReference type="AlphaFoldDB" id="A0A4P7XLI9"/>
<dbReference type="InterPro" id="IPR007159">
    <property type="entry name" value="SpoVT-AbrB_dom"/>
</dbReference>
<keyword evidence="4" id="KW-1185">Reference proteome</keyword>
<dbReference type="InterPro" id="IPR037914">
    <property type="entry name" value="SpoVT-AbrB_sf"/>
</dbReference>
<evidence type="ECO:0000256" key="1">
    <source>
        <dbReference type="SAM" id="MobiDB-lite"/>
    </source>
</evidence>
<gene>
    <name evidence="3" type="ORF">soil367_16595</name>
</gene>
<dbReference type="Pfam" id="PF04014">
    <property type="entry name" value="MazE_antitoxin"/>
    <property type="match status" value="1"/>
</dbReference>
<reference evidence="3 4" key="1">
    <citation type="submission" date="2018-07" db="EMBL/GenBank/DDBJ databases">
        <title>Marsedoiliclastica nanhaica gen. nov. sp. nov., a novel marine hydrocarbonoclastic bacterium isolated from an in-situ enriched hydrocarbon-degrading consortium in deep-sea sediment.</title>
        <authorList>
            <person name="Dong C."/>
            <person name="Ma T."/>
            <person name="Liu R."/>
            <person name="Shao Z."/>
        </authorList>
    </citation>
    <scope>NUCLEOTIDE SEQUENCE [LARGE SCALE GENOMIC DNA]</scope>
    <source>
        <strain evidence="4">soil36-7</strain>
    </source>
</reference>
<sequence length="105" mass="11900">MQHIRAKAILSARTHHIRGQNENHHSKIRKNVGVVPPAAICDQLHLKVGDSVEIDAQDSTITIQPYKRRRKYALSELLAQCDEDSPFPDDLTEWDRAPAVGREQP</sequence>
<feature type="region of interest" description="Disordered" evidence="1">
    <location>
        <begin position="10"/>
        <end position="31"/>
    </location>
</feature>
<organism evidence="3 4">
    <name type="scientific">Hydrocarboniclastica marina</name>
    <dbReference type="NCBI Taxonomy" id="2259620"/>
    <lineage>
        <taxon>Bacteria</taxon>
        <taxon>Pseudomonadati</taxon>
        <taxon>Pseudomonadota</taxon>
        <taxon>Gammaproteobacteria</taxon>
        <taxon>Alteromonadales</taxon>
        <taxon>Alteromonadaceae</taxon>
        <taxon>Hydrocarboniclastica</taxon>
    </lineage>
</organism>
<dbReference type="KEGG" id="hmi:soil367_16595"/>
<protein>
    <submittedName>
        <fullName evidence="3">Addiction module antitoxin</fullName>
    </submittedName>
</protein>
<dbReference type="GO" id="GO:0003677">
    <property type="term" value="F:DNA binding"/>
    <property type="evidence" value="ECO:0007669"/>
    <property type="project" value="InterPro"/>
</dbReference>
<dbReference type="Proteomes" id="UP000298049">
    <property type="component" value="Chromosome"/>
</dbReference>